<evidence type="ECO:0000256" key="1">
    <source>
        <dbReference type="SAM" id="MobiDB-lite"/>
    </source>
</evidence>
<evidence type="ECO:0000313" key="2">
    <source>
        <dbReference type="EMBL" id="CAD9521253.1"/>
    </source>
</evidence>
<sequence>MLKPPPAPHVTSSRPRRSSLPEPHAPLPSAMLCSCRWRDRSINEDLRLKASSVADQSQQRRTRAGLYIEARHAQRDDDHAPCKRRDALAALGQALTKKKKRSSHCAACVGQGTRLSARGKPSPPPATAHSTRRTEESGRYS</sequence>
<organism evidence="2">
    <name type="scientific">Haptolina brevifila</name>
    <dbReference type="NCBI Taxonomy" id="156173"/>
    <lineage>
        <taxon>Eukaryota</taxon>
        <taxon>Haptista</taxon>
        <taxon>Haptophyta</taxon>
        <taxon>Prymnesiophyceae</taxon>
        <taxon>Prymnesiales</taxon>
        <taxon>Prymnesiaceae</taxon>
        <taxon>Haptolina</taxon>
    </lineage>
</organism>
<accession>A0A7S2IJD9</accession>
<feature type="compositionally biased region" description="Basic and acidic residues" evidence="1">
    <location>
        <begin position="132"/>
        <end position="141"/>
    </location>
</feature>
<dbReference type="PROSITE" id="PS51257">
    <property type="entry name" value="PROKAR_LIPOPROTEIN"/>
    <property type="match status" value="1"/>
</dbReference>
<proteinExistence type="predicted"/>
<protein>
    <submittedName>
        <fullName evidence="2">Uncharacterized protein</fullName>
    </submittedName>
</protein>
<name>A0A7S2IJD9_9EUKA</name>
<dbReference type="EMBL" id="HBGU01063339">
    <property type="protein sequence ID" value="CAD9521253.1"/>
    <property type="molecule type" value="Transcribed_RNA"/>
</dbReference>
<gene>
    <name evidence="2" type="ORF">CBRE1094_LOCUS34507</name>
</gene>
<reference evidence="2" key="1">
    <citation type="submission" date="2021-01" db="EMBL/GenBank/DDBJ databases">
        <authorList>
            <person name="Corre E."/>
            <person name="Pelletier E."/>
            <person name="Niang G."/>
            <person name="Scheremetjew M."/>
            <person name="Finn R."/>
            <person name="Kale V."/>
            <person name="Holt S."/>
            <person name="Cochrane G."/>
            <person name="Meng A."/>
            <person name="Brown T."/>
            <person name="Cohen L."/>
        </authorList>
    </citation>
    <scope>NUCLEOTIDE SEQUENCE</scope>
    <source>
        <strain evidence="2">UTEX LB 985</strain>
    </source>
</reference>
<feature type="region of interest" description="Disordered" evidence="1">
    <location>
        <begin position="94"/>
        <end position="141"/>
    </location>
</feature>
<feature type="region of interest" description="Disordered" evidence="1">
    <location>
        <begin position="1"/>
        <end position="28"/>
    </location>
</feature>
<dbReference type="AlphaFoldDB" id="A0A7S2IJD9"/>